<sequence length="410" mass="47638">MQRQLILFLVLVNLGAFSTIATAQYNSKKIAGYIKEYKDHGFVFSPDSIWNGYSINRDLLKIIVHPKISDQAKLYIDLKISNKLHGTSYLTKKMKEILSELYAKALHRACQEPWVMINNYEFGSWGYINERFLWPGPGARIGQLGKTMIKALYPLLDNDCLIQLNSSYTRRNLKVRVKDYAAYYISHLQGNPLLLGKYKSFAKRDLLILQLKKTLPKILLKSKEELLADFIIKKKHENDLSKSIKDSLWKKHNKTLLTIITHPEIDDQIKLYVDLIIENRQLKLTAFDKQAKRELARLYAKALKMTGYYPQWFYSSGNSWAFIASGHVGLGPGARVMQLGKIIIPELTGLLDDNCIIYSRRDAYYFRFRVKDYAAFLIARIKKIPLFLNKYKSPKKRDELIKKLKDQLSR</sequence>
<dbReference type="AlphaFoldDB" id="A1ZVT5"/>
<evidence type="ECO:0000313" key="3">
    <source>
        <dbReference type="Proteomes" id="UP000004095"/>
    </source>
</evidence>
<feature type="chain" id="PRO_5002641700" evidence="1">
    <location>
        <begin position="24"/>
        <end position="410"/>
    </location>
</feature>
<evidence type="ECO:0000256" key="1">
    <source>
        <dbReference type="SAM" id="SignalP"/>
    </source>
</evidence>
<reference evidence="2 3" key="1">
    <citation type="submission" date="2007-01" db="EMBL/GenBank/DDBJ databases">
        <authorList>
            <person name="Haygood M."/>
            <person name="Podell S."/>
            <person name="Anderson C."/>
            <person name="Hopkinson B."/>
            <person name="Roe K."/>
            <person name="Barbeau K."/>
            <person name="Gaasterland T."/>
            <person name="Ferriera S."/>
            <person name="Johnson J."/>
            <person name="Kravitz S."/>
            <person name="Beeson K."/>
            <person name="Sutton G."/>
            <person name="Rogers Y.-H."/>
            <person name="Friedman R."/>
            <person name="Frazier M."/>
            <person name="Venter J.C."/>
        </authorList>
    </citation>
    <scope>NUCLEOTIDE SEQUENCE [LARGE SCALE GENOMIC DNA]</scope>
    <source>
        <strain evidence="2 3">ATCC 23134</strain>
    </source>
</reference>
<dbReference type="Proteomes" id="UP000004095">
    <property type="component" value="Unassembled WGS sequence"/>
</dbReference>
<keyword evidence="1" id="KW-0732">Signal</keyword>
<name>A1ZVT5_MICM2</name>
<evidence type="ECO:0000313" key="2">
    <source>
        <dbReference type="EMBL" id="EAY25512.1"/>
    </source>
</evidence>
<proteinExistence type="predicted"/>
<gene>
    <name evidence="2" type="ORF">M23134_06211</name>
</gene>
<dbReference type="EMBL" id="AAWS01000047">
    <property type="protein sequence ID" value="EAY25512.1"/>
    <property type="molecule type" value="Genomic_DNA"/>
</dbReference>
<comment type="caution">
    <text evidence="2">The sequence shown here is derived from an EMBL/GenBank/DDBJ whole genome shotgun (WGS) entry which is preliminary data.</text>
</comment>
<protein>
    <submittedName>
        <fullName evidence="2">Uncharacterized protein</fullName>
    </submittedName>
</protein>
<feature type="signal peptide" evidence="1">
    <location>
        <begin position="1"/>
        <end position="23"/>
    </location>
</feature>
<organism evidence="2 3">
    <name type="scientific">Microscilla marina ATCC 23134</name>
    <dbReference type="NCBI Taxonomy" id="313606"/>
    <lineage>
        <taxon>Bacteria</taxon>
        <taxon>Pseudomonadati</taxon>
        <taxon>Bacteroidota</taxon>
        <taxon>Cytophagia</taxon>
        <taxon>Cytophagales</taxon>
        <taxon>Microscillaceae</taxon>
        <taxon>Microscilla</taxon>
    </lineage>
</organism>
<keyword evidence="3" id="KW-1185">Reference proteome</keyword>
<accession>A1ZVT5</accession>